<dbReference type="EMBL" id="BLXT01001916">
    <property type="protein sequence ID" value="GFN89084.1"/>
    <property type="molecule type" value="Genomic_DNA"/>
</dbReference>
<organism evidence="1 2">
    <name type="scientific">Plakobranchus ocellatus</name>
    <dbReference type="NCBI Taxonomy" id="259542"/>
    <lineage>
        <taxon>Eukaryota</taxon>
        <taxon>Metazoa</taxon>
        <taxon>Spiralia</taxon>
        <taxon>Lophotrochozoa</taxon>
        <taxon>Mollusca</taxon>
        <taxon>Gastropoda</taxon>
        <taxon>Heterobranchia</taxon>
        <taxon>Euthyneura</taxon>
        <taxon>Panpulmonata</taxon>
        <taxon>Sacoglossa</taxon>
        <taxon>Placobranchoidea</taxon>
        <taxon>Plakobranchidae</taxon>
        <taxon>Plakobranchus</taxon>
    </lineage>
</organism>
<evidence type="ECO:0000313" key="2">
    <source>
        <dbReference type="Proteomes" id="UP000735302"/>
    </source>
</evidence>
<sequence length="115" mass="13426">MNCCFQCGPGPRITFTQTSSQNYPELLINHHSTNSSNSTAHSSPLQIRTISSDNHEAKTPHNYRPSTTIPPLNHHTDHHCINHLYHTYFHHICHHLHDIKTHFHHNCHRYQTTRP</sequence>
<accession>A0AAV3Z1R0</accession>
<keyword evidence="2" id="KW-1185">Reference proteome</keyword>
<comment type="caution">
    <text evidence="1">The sequence shown here is derived from an EMBL/GenBank/DDBJ whole genome shotgun (WGS) entry which is preliminary data.</text>
</comment>
<protein>
    <submittedName>
        <fullName evidence="1">Uncharacterized protein</fullName>
    </submittedName>
</protein>
<dbReference type="Proteomes" id="UP000735302">
    <property type="component" value="Unassembled WGS sequence"/>
</dbReference>
<reference evidence="1 2" key="1">
    <citation type="journal article" date="2021" name="Elife">
        <title>Chloroplast acquisition without the gene transfer in kleptoplastic sea slugs, Plakobranchus ocellatus.</title>
        <authorList>
            <person name="Maeda T."/>
            <person name="Takahashi S."/>
            <person name="Yoshida T."/>
            <person name="Shimamura S."/>
            <person name="Takaki Y."/>
            <person name="Nagai Y."/>
            <person name="Toyoda A."/>
            <person name="Suzuki Y."/>
            <person name="Arimoto A."/>
            <person name="Ishii H."/>
            <person name="Satoh N."/>
            <person name="Nishiyama T."/>
            <person name="Hasebe M."/>
            <person name="Maruyama T."/>
            <person name="Minagawa J."/>
            <person name="Obokata J."/>
            <person name="Shigenobu S."/>
        </authorList>
    </citation>
    <scope>NUCLEOTIDE SEQUENCE [LARGE SCALE GENOMIC DNA]</scope>
</reference>
<gene>
    <name evidence="1" type="ORF">PoB_001559000</name>
</gene>
<proteinExistence type="predicted"/>
<dbReference type="AlphaFoldDB" id="A0AAV3Z1R0"/>
<name>A0AAV3Z1R0_9GAST</name>
<evidence type="ECO:0000313" key="1">
    <source>
        <dbReference type="EMBL" id="GFN89084.1"/>
    </source>
</evidence>